<evidence type="ECO:0000256" key="6">
    <source>
        <dbReference type="RuleBase" id="RU363042"/>
    </source>
</evidence>
<dbReference type="PANTHER" id="PTHR37693">
    <property type="entry name" value="PHOSPHATIDYLGLYCEROL LYSYLTRANSFERASE"/>
    <property type="match status" value="1"/>
</dbReference>
<keyword evidence="2" id="KW-1003">Cell membrane</keyword>
<evidence type="ECO:0000256" key="5">
    <source>
        <dbReference type="ARBA" id="ARBA00023136"/>
    </source>
</evidence>
<keyword evidence="6" id="KW-0046">Antibiotic resistance</keyword>
<evidence type="ECO:0000313" key="8">
    <source>
        <dbReference type="Proteomes" id="UP000245695"/>
    </source>
</evidence>
<name>A0A2P2BP67_9FIRM</name>
<comment type="catalytic activity">
    <reaction evidence="6">
        <text>L-lysyl-tRNA(Lys) + a 1,2-diacyl-sn-glycero-3-phospho-(1'-sn-glycerol) = a 1,2-diacyl-sn-glycero-3-phospho-1'-(3'-O-L-lysyl)-sn-glycerol + tRNA(Lys)</text>
        <dbReference type="Rhea" id="RHEA:10668"/>
        <dbReference type="Rhea" id="RHEA-COMP:9696"/>
        <dbReference type="Rhea" id="RHEA-COMP:9697"/>
        <dbReference type="ChEBI" id="CHEBI:64716"/>
        <dbReference type="ChEBI" id="CHEBI:75792"/>
        <dbReference type="ChEBI" id="CHEBI:78442"/>
        <dbReference type="ChEBI" id="CHEBI:78529"/>
        <dbReference type="EC" id="2.3.2.3"/>
    </reaction>
</comment>
<evidence type="ECO:0000256" key="3">
    <source>
        <dbReference type="ARBA" id="ARBA00022692"/>
    </source>
</evidence>
<evidence type="ECO:0000313" key="7">
    <source>
        <dbReference type="EMBL" id="CEI72146.1"/>
    </source>
</evidence>
<dbReference type="EMBL" id="LN650648">
    <property type="protein sequence ID" value="CEI72146.1"/>
    <property type="molecule type" value="Genomic_DNA"/>
</dbReference>
<evidence type="ECO:0000256" key="4">
    <source>
        <dbReference type="ARBA" id="ARBA00022989"/>
    </source>
</evidence>
<dbReference type="AlphaFoldDB" id="A0A2P2BP67"/>
<dbReference type="GO" id="GO:0006629">
    <property type="term" value="P:lipid metabolic process"/>
    <property type="evidence" value="ECO:0007669"/>
    <property type="project" value="UniProtKB-KW"/>
</dbReference>
<feature type="transmembrane region" description="Helical" evidence="6">
    <location>
        <begin position="12"/>
        <end position="29"/>
    </location>
</feature>
<dbReference type="Pfam" id="PF03706">
    <property type="entry name" value="LPG_synthase_TM"/>
    <property type="match status" value="1"/>
</dbReference>
<feature type="transmembrane region" description="Helical" evidence="6">
    <location>
        <begin position="239"/>
        <end position="259"/>
    </location>
</feature>
<sequence>MKKISKKPKNLLQYIFLILLMTVTTYLVASTLDINILSDILKVIDYKYIAVGFLLMISYIILEGYILRVIINSIHGAKTKFLGYKVGILGLYYNLVTPMASGSQPMQVYELSKSNISASKAVAVVSNKTVIYQIMVTLYCIFLMAFNVDVLKSTLKPVLTFIAMGMSLNIVTLCFGFFIVYRPTQTKKFVHFIFNLLSKIKFLKFLDNKRPKVNSFIDEYNFSIKSFIKDKKALFKSTLLTIVQLTIYFSIAFCIYKALRLSGASYFYMLSLQVFLYMAVSAMPTPGNVGANEIAFFTIFGGIFSKAIIGYSVFLYGIFVYYFILIVCGLFTILSQGNVFRKIRLWLRFAKYKMNTATSK</sequence>
<feature type="transmembrane region" description="Helical" evidence="6">
    <location>
        <begin position="49"/>
        <end position="71"/>
    </location>
</feature>
<dbReference type="KEGG" id="rhom:FRIFI_0599"/>
<proteinExistence type="inferred from homology"/>
<comment type="subcellular location">
    <subcellularLocation>
        <location evidence="1 6">Cell membrane</location>
        <topology evidence="1 6">Multi-pass membrane protein</topology>
    </subcellularLocation>
</comment>
<comment type="similarity">
    <text evidence="6">Belongs to the LPG synthase family.</text>
</comment>
<keyword evidence="4 6" id="KW-1133">Transmembrane helix</keyword>
<keyword evidence="3 6" id="KW-0812">Transmembrane</keyword>
<dbReference type="NCBIfam" id="TIGR00374">
    <property type="entry name" value="flippase-like domain"/>
    <property type="match status" value="1"/>
</dbReference>
<organism evidence="7 8">
    <name type="scientific">Romboutsia hominis</name>
    <dbReference type="NCBI Taxonomy" id="1507512"/>
    <lineage>
        <taxon>Bacteria</taxon>
        <taxon>Bacillati</taxon>
        <taxon>Bacillota</taxon>
        <taxon>Clostridia</taxon>
        <taxon>Peptostreptococcales</taxon>
        <taxon>Peptostreptococcaceae</taxon>
        <taxon>Romboutsia</taxon>
    </lineage>
</organism>
<gene>
    <name evidence="6" type="primary">mprF</name>
    <name evidence="7" type="ORF">FRIFI_0599</name>
</gene>
<dbReference type="EC" id="2.3.2.3" evidence="6"/>
<dbReference type="PANTHER" id="PTHR37693:SF1">
    <property type="entry name" value="INTEGRAL MEMBRANE PROTEIN"/>
    <property type="match status" value="1"/>
</dbReference>
<feature type="transmembrane region" description="Helical" evidence="6">
    <location>
        <begin position="294"/>
        <end position="314"/>
    </location>
</feature>
<dbReference type="GO" id="GO:0046677">
    <property type="term" value="P:response to antibiotic"/>
    <property type="evidence" value="ECO:0007669"/>
    <property type="project" value="UniProtKB-KW"/>
</dbReference>
<dbReference type="GO" id="GO:0005886">
    <property type="term" value="C:plasma membrane"/>
    <property type="evidence" value="ECO:0007669"/>
    <property type="project" value="UniProtKB-SubCell"/>
</dbReference>
<feature type="transmembrane region" description="Helical" evidence="6">
    <location>
        <begin position="158"/>
        <end position="181"/>
    </location>
</feature>
<evidence type="ECO:0000256" key="1">
    <source>
        <dbReference type="ARBA" id="ARBA00004651"/>
    </source>
</evidence>
<dbReference type="RefSeq" id="WP_166504943.1">
    <property type="nucleotide sequence ID" value="NZ_JAKNTL010000003.1"/>
</dbReference>
<dbReference type="InterPro" id="IPR022791">
    <property type="entry name" value="L-PG_synthase/AglD"/>
</dbReference>
<feature type="transmembrane region" description="Helical" evidence="6">
    <location>
        <begin position="129"/>
        <end position="146"/>
    </location>
</feature>
<keyword evidence="6" id="KW-0443">Lipid metabolism</keyword>
<dbReference type="Proteomes" id="UP000245695">
    <property type="component" value="Chromosome 1"/>
</dbReference>
<accession>A0A2P2BP67</accession>
<keyword evidence="6" id="KW-0808">Transferase</keyword>
<protein>
    <recommendedName>
        <fullName evidence="6">Phosphatidylglycerol lysyltransferase</fullName>
        <ecNumber evidence="6">2.3.2.3</ecNumber>
    </recommendedName>
    <alternativeName>
        <fullName evidence="6">Lysylphosphatidylglycerol synthase</fullName>
    </alternativeName>
</protein>
<dbReference type="GO" id="GO:0050071">
    <property type="term" value="F:phosphatidylglycerol lysyltransferase activity"/>
    <property type="evidence" value="ECO:0007669"/>
    <property type="project" value="UniProtKB-EC"/>
</dbReference>
<comment type="function">
    <text evidence="6">Catalyzes the transfer of a lysyl group from L-lysyl-tRNA(Lys) to membrane-bound phosphatidylglycerol (PG), which produces lysylphosphatidylglycerol (LPG), a major component of the bacterial membrane with a positive net charge. LPG synthesis contributes to bacterial virulence as it is involved in the resistance mechanism against cationic antimicrobial peptides (CAMP) produces by the host's immune system (defensins, cathelicidins) and by the competing microorganisms.</text>
</comment>
<feature type="transmembrane region" description="Helical" evidence="6">
    <location>
        <begin position="265"/>
        <end position="282"/>
    </location>
</feature>
<keyword evidence="5 6" id="KW-0472">Membrane</keyword>
<keyword evidence="8" id="KW-1185">Reference proteome</keyword>
<reference evidence="7 8" key="1">
    <citation type="submission" date="2014-09" db="EMBL/GenBank/DDBJ databases">
        <authorList>
            <person name="Hornung B.V."/>
        </authorList>
    </citation>
    <scope>NUCLEOTIDE SEQUENCE [LARGE SCALE GENOMIC DNA]</scope>
    <source>
        <strain evidence="7 8">FRIFI</strain>
    </source>
</reference>
<feature type="transmembrane region" description="Helical" evidence="6">
    <location>
        <begin position="320"/>
        <end position="340"/>
    </location>
</feature>
<evidence type="ECO:0000256" key="2">
    <source>
        <dbReference type="ARBA" id="ARBA00022475"/>
    </source>
</evidence>